<organism evidence="1 2">
    <name type="scientific">Araneus ventricosus</name>
    <name type="common">Orbweaver spider</name>
    <name type="synonym">Epeira ventricosa</name>
    <dbReference type="NCBI Taxonomy" id="182803"/>
    <lineage>
        <taxon>Eukaryota</taxon>
        <taxon>Metazoa</taxon>
        <taxon>Ecdysozoa</taxon>
        <taxon>Arthropoda</taxon>
        <taxon>Chelicerata</taxon>
        <taxon>Arachnida</taxon>
        <taxon>Araneae</taxon>
        <taxon>Araneomorphae</taxon>
        <taxon>Entelegynae</taxon>
        <taxon>Araneoidea</taxon>
        <taxon>Araneidae</taxon>
        <taxon>Araneus</taxon>
    </lineage>
</organism>
<gene>
    <name evidence="1" type="ORF">AVEN_255606_1</name>
</gene>
<dbReference type="OrthoDB" id="6778712at2759"/>
<sequence length="228" mass="25146">MAVISWPQTVNSEVDRIKAPITSWKRLQNIADNADRKAHNLYLNHTQATPNAGYVDYEDGETDCSSDISEVDLNLYTYKPSTWNRLISLTDPKHKQLTPFVSKSSQMRLGSPTIVVVGDSFGVSNRAVAAIGLSVLHDVGLITTNNSDLVVVKNKLRREKAKVRKDLRFQALSEAQALPLKGLYFDGRMERAVAGDGYKDSSLSTPAIVTIVIQFYPDATAGWGDSVF</sequence>
<evidence type="ECO:0000313" key="2">
    <source>
        <dbReference type="Proteomes" id="UP000499080"/>
    </source>
</evidence>
<keyword evidence="2" id="KW-1185">Reference proteome</keyword>
<comment type="caution">
    <text evidence="1">The sequence shown here is derived from an EMBL/GenBank/DDBJ whole genome shotgun (WGS) entry which is preliminary data.</text>
</comment>
<proteinExistence type="predicted"/>
<name>A0A4Y2MI61_ARAVE</name>
<dbReference type="Proteomes" id="UP000499080">
    <property type="component" value="Unassembled WGS sequence"/>
</dbReference>
<dbReference type="AlphaFoldDB" id="A0A4Y2MI61"/>
<accession>A0A4Y2MI61</accession>
<evidence type="ECO:0000313" key="1">
    <source>
        <dbReference type="EMBL" id="GBN26838.1"/>
    </source>
</evidence>
<protein>
    <submittedName>
        <fullName evidence="1">Uncharacterized protein</fullName>
    </submittedName>
</protein>
<reference evidence="1 2" key="1">
    <citation type="journal article" date="2019" name="Sci. Rep.">
        <title>Orb-weaving spider Araneus ventricosus genome elucidates the spidroin gene catalogue.</title>
        <authorList>
            <person name="Kono N."/>
            <person name="Nakamura H."/>
            <person name="Ohtoshi R."/>
            <person name="Moran D.A.P."/>
            <person name="Shinohara A."/>
            <person name="Yoshida Y."/>
            <person name="Fujiwara M."/>
            <person name="Mori M."/>
            <person name="Tomita M."/>
            <person name="Arakawa K."/>
        </authorList>
    </citation>
    <scope>NUCLEOTIDE SEQUENCE [LARGE SCALE GENOMIC DNA]</scope>
</reference>
<dbReference type="EMBL" id="BGPR01007435">
    <property type="protein sequence ID" value="GBN26838.1"/>
    <property type="molecule type" value="Genomic_DNA"/>
</dbReference>